<dbReference type="Proteomes" id="UP000095229">
    <property type="component" value="Unassembled WGS sequence"/>
</dbReference>
<feature type="active site" evidence="2">
    <location>
        <position position="312"/>
    </location>
</feature>
<feature type="active site" description="Nucleophile" evidence="2">
    <location>
        <position position="172"/>
    </location>
</feature>
<dbReference type="GO" id="GO:0004414">
    <property type="term" value="F:homoserine O-acetyltransferase activity"/>
    <property type="evidence" value="ECO:0007669"/>
    <property type="project" value="TreeGrafter"/>
</dbReference>
<dbReference type="PIRSF" id="PIRSF000443">
    <property type="entry name" value="Homoser_Ac_trans"/>
    <property type="match status" value="1"/>
</dbReference>
<dbReference type="NCBIfam" id="NF005071">
    <property type="entry name" value="PRK06489.1"/>
    <property type="match status" value="1"/>
</dbReference>
<comment type="caution">
    <text evidence="4">The sequence shown here is derived from an EMBL/GenBank/DDBJ whole genome shotgun (WGS) entry which is preliminary data.</text>
</comment>
<dbReference type="InterPro" id="IPR008220">
    <property type="entry name" value="HAT_MetX-like"/>
</dbReference>
<evidence type="ECO:0000313" key="4">
    <source>
        <dbReference type="EMBL" id="OEH47941.1"/>
    </source>
</evidence>
<dbReference type="AlphaFoldDB" id="A0A1E5JTU2"/>
<feature type="active site" evidence="2">
    <location>
        <position position="346"/>
    </location>
</feature>
<feature type="domain" description="AB hydrolase-1" evidence="3">
    <location>
        <begin position="82"/>
        <end position="229"/>
    </location>
</feature>
<dbReference type="PANTHER" id="PTHR32268">
    <property type="entry name" value="HOMOSERINE O-ACETYLTRANSFERASE"/>
    <property type="match status" value="1"/>
</dbReference>
<dbReference type="SUPFAM" id="SSF53474">
    <property type="entry name" value="alpha/beta-Hydrolases"/>
    <property type="match status" value="1"/>
</dbReference>
<proteinExistence type="predicted"/>
<dbReference type="OrthoDB" id="9800754at2"/>
<dbReference type="InterPro" id="IPR029058">
    <property type="entry name" value="AB_hydrolase_fold"/>
</dbReference>
<keyword evidence="1 4" id="KW-0808">Transferase</keyword>
<organism evidence="4 5">
    <name type="scientific">Legionella parisiensis</name>
    <dbReference type="NCBI Taxonomy" id="45071"/>
    <lineage>
        <taxon>Bacteria</taxon>
        <taxon>Pseudomonadati</taxon>
        <taxon>Pseudomonadota</taxon>
        <taxon>Gammaproteobacteria</taxon>
        <taxon>Legionellales</taxon>
        <taxon>Legionellaceae</taxon>
        <taxon>Legionella</taxon>
    </lineage>
</organism>
<name>A0A1E5JTU2_9GAMM</name>
<dbReference type="Gene3D" id="3.40.50.1820">
    <property type="entry name" value="alpha/beta hydrolase"/>
    <property type="match status" value="1"/>
</dbReference>
<reference evidence="4 5" key="1">
    <citation type="submission" date="2016-02" db="EMBL/GenBank/DDBJ databases">
        <title>Secondary metabolites in Legionella.</title>
        <authorList>
            <person name="Tobias N.J."/>
            <person name="Bode H.B."/>
        </authorList>
    </citation>
    <scope>NUCLEOTIDE SEQUENCE [LARGE SCALE GENOMIC DNA]</scope>
    <source>
        <strain evidence="4 5">DSM 19216</strain>
    </source>
</reference>
<evidence type="ECO:0000256" key="2">
    <source>
        <dbReference type="PIRSR" id="PIRSR000443-1"/>
    </source>
</evidence>
<dbReference type="STRING" id="45071.Lpar_2089"/>
<accession>A0A1E5JTU2</accession>
<dbReference type="EMBL" id="LSOG01000036">
    <property type="protein sequence ID" value="OEH47941.1"/>
    <property type="molecule type" value="Genomic_DNA"/>
</dbReference>
<protein>
    <submittedName>
        <fullName evidence="4">Homoserine O-acetyltransferase</fullName>
    </submittedName>
</protein>
<keyword evidence="5" id="KW-1185">Reference proteome</keyword>
<dbReference type="Pfam" id="PF00561">
    <property type="entry name" value="Abhydrolase_1"/>
    <property type="match status" value="1"/>
</dbReference>
<dbReference type="InterPro" id="IPR000073">
    <property type="entry name" value="AB_hydrolase_1"/>
</dbReference>
<dbReference type="GO" id="GO:0009092">
    <property type="term" value="P:homoserine metabolic process"/>
    <property type="evidence" value="ECO:0007669"/>
    <property type="project" value="TreeGrafter"/>
</dbReference>
<evidence type="ECO:0000313" key="5">
    <source>
        <dbReference type="Proteomes" id="UP000095229"/>
    </source>
</evidence>
<dbReference type="PATRIC" id="fig|45071.6.peg.2240"/>
<sequence length="371" mass="42688">MRKLNILLLCSTLFFQLPLTYGKTDKPLNSIPEKQEIIGYKENNFMIPKYDFKNGQTLNNLRIHYITAGRPQKNAQGKIDNAVLFLHWTGGSGTEMFEHFKKALLGPGKPFDANNYFLIFPDNIGQGQSSKPSDGLRMKFPYYNYRDMVELQYRLITEQLKISHLNMIVGTSMGGMHSWMWSELYPEFMDGIMPIVCLPRTIDGRNLLWRQMVIDSIKNDPSWNNGNYEVTPYGVKAIWPLVTMMVDGVPHMQHIVTTTEKATNYIHSAILDSTKHDANDIIYVMSASKDYNPEPSLSAIKTKVFALDFTDDALDSPEFHRMPTLMRQVKHGQWVVQKGTPFSHGHFTLLYPELWVNQAKHFVEWVNGIED</sequence>
<dbReference type="GO" id="GO:0009086">
    <property type="term" value="P:methionine biosynthetic process"/>
    <property type="evidence" value="ECO:0007669"/>
    <property type="project" value="TreeGrafter"/>
</dbReference>
<evidence type="ECO:0000259" key="3">
    <source>
        <dbReference type="Pfam" id="PF00561"/>
    </source>
</evidence>
<gene>
    <name evidence="4" type="primary">metX</name>
    <name evidence="4" type="ORF">lpari_01129</name>
</gene>
<dbReference type="RefSeq" id="WP_058517897.1">
    <property type="nucleotide sequence ID" value="NZ_CAAAIE010000010.1"/>
</dbReference>
<dbReference type="PANTHER" id="PTHR32268:SF11">
    <property type="entry name" value="HOMOSERINE O-ACETYLTRANSFERASE"/>
    <property type="match status" value="1"/>
</dbReference>
<evidence type="ECO:0000256" key="1">
    <source>
        <dbReference type="ARBA" id="ARBA00022679"/>
    </source>
</evidence>